<sequence>MSIDDVKKRFVNEIKLRAYDDKYIDKGEEREILQIAIQLGVSIDSARSALVQVCDEHNYVMETSVLKQIKDQVETAAGNDGMVDQKEFELIFANIRKAMQNKKNDREIKKMIVTVMEETGNNKVKKGWFSNWYAALKTDLGMS</sequence>
<evidence type="ECO:0000313" key="1">
    <source>
        <dbReference type="EMBL" id="QJW99736.1"/>
    </source>
</evidence>
<evidence type="ECO:0000313" key="2">
    <source>
        <dbReference type="Proteomes" id="UP000503447"/>
    </source>
</evidence>
<proteinExistence type="predicted"/>
<dbReference type="Proteomes" id="UP000503447">
    <property type="component" value="Chromosome"/>
</dbReference>
<organism evidence="1 2">
    <name type="scientific">Frigoriglobus tundricola</name>
    <dbReference type="NCBI Taxonomy" id="2774151"/>
    <lineage>
        <taxon>Bacteria</taxon>
        <taxon>Pseudomonadati</taxon>
        <taxon>Planctomycetota</taxon>
        <taxon>Planctomycetia</taxon>
        <taxon>Gemmatales</taxon>
        <taxon>Gemmataceae</taxon>
        <taxon>Frigoriglobus</taxon>
    </lineage>
</organism>
<reference evidence="2" key="1">
    <citation type="submission" date="2020-05" db="EMBL/GenBank/DDBJ databases">
        <title>Frigoriglobus tundricola gen. nov., sp. nov., a psychrotolerant cellulolytic planctomycete of the family Gemmataceae with two divergent copies of 16S rRNA gene.</title>
        <authorList>
            <person name="Kulichevskaya I.S."/>
            <person name="Ivanova A.A."/>
            <person name="Naumoff D.G."/>
            <person name="Beletsky A.V."/>
            <person name="Rijpstra W.I.C."/>
            <person name="Sinninghe Damste J.S."/>
            <person name="Mardanov A.V."/>
            <person name="Ravin N.V."/>
            <person name="Dedysh S.N."/>
        </authorList>
    </citation>
    <scope>NUCLEOTIDE SEQUENCE [LARGE SCALE GENOMIC DNA]</scope>
    <source>
        <strain evidence="2">PL17</strain>
    </source>
</reference>
<dbReference type="EMBL" id="CP053452">
    <property type="protein sequence ID" value="QJW99736.1"/>
    <property type="molecule type" value="Genomic_DNA"/>
</dbReference>
<dbReference type="AlphaFoldDB" id="A0A6M5Z1W8"/>
<keyword evidence="2" id="KW-1185">Reference proteome</keyword>
<name>A0A6M5Z1W8_9BACT</name>
<dbReference type="RefSeq" id="WP_171474651.1">
    <property type="nucleotide sequence ID" value="NZ_CP053452.2"/>
</dbReference>
<gene>
    <name evidence="1" type="ORF">FTUN_7359</name>
</gene>
<dbReference type="KEGG" id="ftj:FTUN_7359"/>
<protein>
    <submittedName>
        <fullName evidence="1">Uncharacterized protein</fullName>
    </submittedName>
</protein>
<accession>A0A6M5Z1W8</accession>